<dbReference type="OrthoDB" id="6145874at2759"/>
<dbReference type="PANTHER" id="PTHR19143">
    <property type="entry name" value="FIBRINOGEN/TENASCIN/ANGIOPOEITIN"/>
    <property type="match status" value="1"/>
</dbReference>
<dbReference type="Proteomes" id="UP000001070">
    <property type="component" value="Unassembled WGS sequence"/>
</dbReference>
<dbReference type="InterPro" id="IPR050373">
    <property type="entry name" value="Fibrinogen_C-term_domain"/>
</dbReference>
<evidence type="ECO:0000313" key="2">
    <source>
        <dbReference type="EMBL" id="EDV98381.1"/>
    </source>
</evidence>
<dbReference type="AlphaFoldDB" id="B4JWP3"/>
<dbReference type="InterPro" id="IPR014716">
    <property type="entry name" value="Fibrinogen_a/b/g_C_1"/>
</dbReference>
<dbReference type="EMBL" id="CH916375">
    <property type="protein sequence ID" value="EDV98381.1"/>
    <property type="molecule type" value="Genomic_DNA"/>
</dbReference>
<dbReference type="SMART" id="SM00186">
    <property type="entry name" value="FBG"/>
    <property type="match status" value="1"/>
</dbReference>
<dbReference type="InterPro" id="IPR002181">
    <property type="entry name" value="Fibrinogen_a/b/g_C_dom"/>
</dbReference>
<sequence length="164" mass="19158">MEQNSQRNLSNNVLGMLNELSEKFNKVTNLEHNIKIYKAEQIRQGNFLEELMSKIKESITELINQRTLLNEIVGKVNGSTTDRICQSDLLNKLTSLDPIQIHDRSGDNCACVYKGAWWYHDCHNSNLMGKYNEKQYGKGINWETFTNFESSLKRVQMMIRPRRK</sequence>
<dbReference type="HOGENOM" id="CLU_1620739_0_0_1"/>
<keyword evidence="3" id="KW-1185">Reference proteome</keyword>
<accession>B4JWP3</accession>
<evidence type="ECO:0000259" key="1">
    <source>
        <dbReference type="PROSITE" id="PS51406"/>
    </source>
</evidence>
<dbReference type="Pfam" id="PF00147">
    <property type="entry name" value="Fibrinogen_C"/>
    <property type="match status" value="1"/>
</dbReference>
<dbReference type="GO" id="GO:0005615">
    <property type="term" value="C:extracellular space"/>
    <property type="evidence" value="ECO:0007669"/>
    <property type="project" value="TreeGrafter"/>
</dbReference>
<dbReference type="PROSITE" id="PS51406">
    <property type="entry name" value="FIBRINOGEN_C_2"/>
    <property type="match status" value="1"/>
</dbReference>
<dbReference type="STRING" id="7222.B4JWP3"/>
<reference evidence="2 3" key="1">
    <citation type="journal article" date="2007" name="Nature">
        <title>Evolution of genes and genomes on the Drosophila phylogeny.</title>
        <authorList>
            <consortium name="Drosophila 12 Genomes Consortium"/>
            <person name="Clark A.G."/>
            <person name="Eisen M.B."/>
            <person name="Smith D.R."/>
            <person name="Bergman C.M."/>
            <person name="Oliver B."/>
            <person name="Markow T.A."/>
            <person name="Kaufman T.C."/>
            <person name="Kellis M."/>
            <person name="Gelbart W."/>
            <person name="Iyer V.N."/>
            <person name="Pollard D.A."/>
            <person name="Sackton T.B."/>
            <person name="Larracuente A.M."/>
            <person name="Singh N.D."/>
            <person name="Abad J.P."/>
            <person name="Abt D.N."/>
            <person name="Adryan B."/>
            <person name="Aguade M."/>
            <person name="Akashi H."/>
            <person name="Anderson W.W."/>
            <person name="Aquadro C.F."/>
            <person name="Ardell D.H."/>
            <person name="Arguello R."/>
            <person name="Artieri C.G."/>
            <person name="Barbash D.A."/>
            <person name="Barker D."/>
            <person name="Barsanti P."/>
            <person name="Batterham P."/>
            <person name="Batzoglou S."/>
            <person name="Begun D."/>
            <person name="Bhutkar A."/>
            <person name="Blanco E."/>
            <person name="Bosak S.A."/>
            <person name="Bradley R.K."/>
            <person name="Brand A.D."/>
            <person name="Brent M.R."/>
            <person name="Brooks A.N."/>
            <person name="Brown R.H."/>
            <person name="Butlin R.K."/>
            <person name="Caggese C."/>
            <person name="Calvi B.R."/>
            <person name="Bernardo de Carvalho A."/>
            <person name="Caspi A."/>
            <person name="Castrezana S."/>
            <person name="Celniker S.E."/>
            <person name="Chang J.L."/>
            <person name="Chapple C."/>
            <person name="Chatterji S."/>
            <person name="Chinwalla A."/>
            <person name="Civetta A."/>
            <person name="Clifton S.W."/>
            <person name="Comeron J.M."/>
            <person name="Costello J.C."/>
            <person name="Coyne J.A."/>
            <person name="Daub J."/>
            <person name="David R.G."/>
            <person name="Delcher A.L."/>
            <person name="Delehaunty K."/>
            <person name="Do C.B."/>
            <person name="Ebling H."/>
            <person name="Edwards K."/>
            <person name="Eickbush T."/>
            <person name="Evans J.D."/>
            <person name="Filipski A."/>
            <person name="Findeiss S."/>
            <person name="Freyhult E."/>
            <person name="Fulton L."/>
            <person name="Fulton R."/>
            <person name="Garcia A.C."/>
            <person name="Gardiner A."/>
            <person name="Garfield D.A."/>
            <person name="Garvin B.E."/>
            <person name="Gibson G."/>
            <person name="Gilbert D."/>
            <person name="Gnerre S."/>
            <person name="Godfrey J."/>
            <person name="Good R."/>
            <person name="Gotea V."/>
            <person name="Gravely B."/>
            <person name="Greenberg A.J."/>
            <person name="Griffiths-Jones S."/>
            <person name="Gross S."/>
            <person name="Guigo R."/>
            <person name="Gustafson E.A."/>
            <person name="Haerty W."/>
            <person name="Hahn M.W."/>
            <person name="Halligan D.L."/>
            <person name="Halpern A.L."/>
            <person name="Halter G.M."/>
            <person name="Han M.V."/>
            <person name="Heger A."/>
            <person name="Hillier L."/>
            <person name="Hinrichs A.S."/>
            <person name="Holmes I."/>
            <person name="Hoskins R.A."/>
            <person name="Hubisz M.J."/>
            <person name="Hultmark D."/>
            <person name="Huntley M.A."/>
            <person name="Jaffe D.B."/>
            <person name="Jagadeeshan S."/>
            <person name="Jeck W.R."/>
            <person name="Johnson J."/>
            <person name="Jones C.D."/>
            <person name="Jordan W.C."/>
            <person name="Karpen G.H."/>
            <person name="Kataoka E."/>
            <person name="Keightley P.D."/>
            <person name="Kheradpour P."/>
            <person name="Kirkness E.F."/>
            <person name="Koerich L.B."/>
            <person name="Kristiansen K."/>
            <person name="Kudrna D."/>
            <person name="Kulathinal R.J."/>
            <person name="Kumar S."/>
            <person name="Kwok R."/>
            <person name="Lander E."/>
            <person name="Langley C.H."/>
            <person name="Lapoint R."/>
            <person name="Lazzaro B.P."/>
            <person name="Lee S.J."/>
            <person name="Levesque L."/>
            <person name="Li R."/>
            <person name="Lin C.F."/>
            <person name="Lin M.F."/>
            <person name="Lindblad-Toh K."/>
            <person name="Llopart A."/>
            <person name="Long M."/>
            <person name="Low L."/>
            <person name="Lozovsky E."/>
            <person name="Lu J."/>
            <person name="Luo M."/>
            <person name="Machado C.A."/>
            <person name="Makalowski W."/>
            <person name="Marzo M."/>
            <person name="Matsuda M."/>
            <person name="Matzkin L."/>
            <person name="McAllister B."/>
            <person name="McBride C.S."/>
            <person name="McKernan B."/>
            <person name="McKernan K."/>
            <person name="Mendez-Lago M."/>
            <person name="Minx P."/>
            <person name="Mollenhauer M.U."/>
            <person name="Montooth K."/>
            <person name="Mount S.M."/>
            <person name="Mu X."/>
            <person name="Myers E."/>
            <person name="Negre B."/>
            <person name="Newfeld S."/>
            <person name="Nielsen R."/>
            <person name="Noor M.A."/>
            <person name="O'Grady P."/>
            <person name="Pachter L."/>
            <person name="Papaceit M."/>
            <person name="Parisi M.J."/>
            <person name="Parisi M."/>
            <person name="Parts L."/>
            <person name="Pedersen J.S."/>
            <person name="Pesole G."/>
            <person name="Phillippy A.M."/>
            <person name="Ponting C.P."/>
            <person name="Pop M."/>
            <person name="Porcelli D."/>
            <person name="Powell J.R."/>
            <person name="Prohaska S."/>
            <person name="Pruitt K."/>
            <person name="Puig M."/>
            <person name="Quesneville H."/>
            <person name="Ram K.R."/>
            <person name="Rand D."/>
            <person name="Rasmussen M.D."/>
            <person name="Reed L.K."/>
            <person name="Reenan R."/>
            <person name="Reily A."/>
            <person name="Remington K.A."/>
            <person name="Rieger T.T."/>
            <person name="Ritchie M.G."/>
            <person name="Robin C."/>
            <person name="Rogers Y.H."/>
            <person name="Rohde C."/>
            <person name="Rozas J."/>
            <person name="Rubenfield M.J."/>
            <person name="Ruiz A."/>
            <person name="Russo S."/>
            <person name="Salzberg S.L."/>
            <person name="Sanchez-Gracia A."/>
            <person name="Saranga D.J."/>
            <person name="Sato H."/>
            <person name="Schaeffer S.W."/>
            <person name="Schatz M.C."/>
            <person name="Schlenke T."/>
            <person name="Schwartz R."/>
            <person name="Segarra C."/>
            <person name="Singh R.S."/>
            <person name="Sirot L."/>
            <person name="Sirota M."/>
            <person name="Sisneros N.B."/>
            <person name="Smith C.D."/>
            <person name="Smith T.F."/>
            <person name="Spieth J."/>
            <person name="Stage D.E."/>
            <person name="Stark A."/>
            <person name="Stephan W."/>
            <person name="Strausberg R.L."/>
            <person name="Strempel S."/>
            <person name="Sturgill D."/>
            <person name="Sutton G."/>
            <person name="Sutton G.G."/>
            <person name="Tao W."/>
            <person name="Teichmann S."/>
            <person name="Tobari Y.N."/>
            <person name="Tomimura Y."/>
            <person name="Tsolas J.M."/>
            <person name="Valente V.L."/>
            <person name="Venter E."/>
            <person name="Venter J.C."/>
            <person name="Vicario S."/>
            <person name="Vieira F.G."/>
            <person name="Vilella A.J."/>
            <person name="Villasante A."/>
            <person name="Walenz B."/>
            <person name="Wang J."/>
            <person name="Wasserman M."/>
            <person name="Watts T."/>
            <person name="Wilson D."/>
            <person name="Wilson R.K."/>
            <person name="Wing R.A."/>
            <person name="Wolfner M.F."/>
            <person name="Wong A."/>
            <person name="Wong G.K."/>
            <person name="Wu C.I."/>
            <person name="Wu G."/>
            <person name="Yamamoto D."/>
            <person name="Yang H.P."/>
            <person name="Yang S.P."/>
            <person name="Yorke J.A."/>
            <person name="Yoshida K."/>
            <person name="Zdobnov E."/>
            <person name="Zhang P."/>
            <person name="Zhang Y."/>
            <person name="Zimin A.V."/>
            <person name="Baldwin J."/>
            <person name="Abdouelleil A."/>
            <person name="Abdulkadir J."/>
            <person name="Abebe A."/>
            <person name="Abera B."/>
            <person name="Abreu J."/>
            <person name="Acer S.C."/>
            <person name="Aftuck L."/>
            <person name="Alexander A."/>
            <person name="An P."/>
            <person name="Anderson E."/>
            <person name="Anderson S."/>
            <person name="Arachi H."/>
            <person name="Azer M."/>
            <person name="Bachantsang P."/>
            <person name="Barry A."/>
            <person name="Bayul T."/>
            <person name="Berlin A."/>
            <person name="Bessette D."/>
            <person name="Bloom T."/>
            <person name="Blye J."/>
            <person name="Boguslavskiy L."/>
            <person name="Bonnet C."/>
            <person name="Boukhgalter B."/>
            <person name="Bourzgui I."/>
            <person name="Brown A."/>
            <person name="Cahill P."/>
            <person name="Channer S."/>
            <person name="Cheshatsang Y."/>
            <person name="Chuda L."/>
            <person name="Citroen M."/>
            <person name="Collymore A."/>
            <person name="Cooke P."/>
            <person name="Costello M."/>
            <person name="D'Aco K."/>
            <person name="Daza R."/>
            <person name="De Haan G."/>
            <person name="DeGray S."/>
            <person name="DeMaso C."/>
            <person name="Dhargay N."/>
            <person name="Dooley K."/>
            <person name="Dooley E."/>
            <person name="Doricent M."/>
            <person name="Dorje P."/>
            <person name="Dorjee K."/>
            <person name="Dupes A."/>
            <person name="Elong R."/>
            <person name="Falk J."/>
            <person name="Farina A."/>
            <person name="Faro S."/>
            <person name="Ferguson D."/>
            <person name="Fisher S."/>
            <person name="Foley C.D."/>
            <person name="Franke A."/>
            <person name="Friedrich D."/>
            <person name="Gadbois L."/>
            <person name="Gearin G."/>
            <person name="Gearin C.R."/>
            <person name="Giannoukos G."/>
            <person name="Goode T."/>
            <person name="Graham J."/>
            <person name="Grandbois E."/>
            <person name="Grewal S."/>
            <person name="Gyaltsen K."/>
            <person name="Hafez N."/>
            <person name="Hagos B."/>
            <person name="Hall J."/>
            <person name="Henson C."/>
            <person name="Hollinger A."/>
            <person name="Honan T."/>
            <person name="Huard M.D."/>
            <person name="Hughes L."/>
            <person name="Hurhula B."/>
            <person name="Husby M.E."/>
            <person name="Kamat A."/>
            <person name="Kanga B."/>
            <person name="Kashin S."/>
            <person name="Khazanovich D."/>
            <person name="Kisner P."/>
            <person name="Lance K."/>
            <person name="Lara M."/>
            <person name="Lee W."/>
            <person name="Lennon N."/>
            <person name="Letendre F."/>
            <person name="LeVine R."/>
            <person name="Lipovsky A."/>
            <person name="Liu X."/>
            <person name="Liu J."/>
            <person name="Liu S."/>
            <person name="Lokyitsang T."/>
            <person name="Lokyitsang Y."/>
            <person name="Lubonja R."/>
            <person name="Lui A."/>
            <person name="MacDonald P."/>
            <person name="Magnisalis V."/>
            <person name="Maru K."/>
            <person name="Matthews C."/>
            <person name="McCusker W."/>
            <person name="McDonough S."/>
            <person name="Mehta T."/>
            <person name="Meldrim J."/>
            <person name="Meneus L."/>
            <person name="Mihai O."/>
            <person name="Mihalev A."/>
            <person name="Mihova T."/>
            <person name="Mittelman R."/>
            <person name="Mlenga V."/>
            <person name="Montmayeur A."/>
            <person name="Mulrain L."/>
            <person name="Navidi A."/>
            <person name="Naylor J."/>
            <person name="Negash T."/>
            <person name="Nguyen T."/>
            <person name="Nguyen N."/>
            <person name="Nicol R."/>
            <person name="Norbu C."/>
            <person name="Norbu N."/>
            <person name="Novod N."/>
            <person name="O'Neill B."/>
            <person name="Osman S."/>
            <person name="Markiewicz E."/>
            <person name="Oyono O.L."/>
            <person name="Patti C."/>
            <person name="Phunkhang P."/>
            <person name="Pierre F."/>
            <person name="Priest M."/>
            <person name="Raghuraman S."/>
            <person name="Rege F."/>
            <person name="Reyes R."/>
            <person name="Rise C."/>
            <person name="Rogov P."/>
            <person name="Ross K."/>
            <person name="Ryan E."/>
            <person name="Settipalli S."/>
            <person name="Shea T."/>
            <person name="Sherpa N."/>
            <person name="Shi L."/>
            <person name="Shih D."/>
            <person name="Sparrow T."/>
            <person name="Spaulding J."/>
            <person name="Stalker J."/>
            <person name="Stange-Thomann N."/>
            <person name="Stavropoulos S."/>
            <person name="Stone C."/>
            <person name="Strader C."/>
            <person name="Tesfaye S."/>
            <person name="Thomson T."/>
            <person name="Thoulutsang Y."/>
            <person name="Thoulutsang D."/>
            <person name="Topham K."/>
            <person name="Topping I."/>
            <person name="Tsamla T."/>
            <person name="Vassiliev H."/>
            <person name="Vo A."/>
            <person name="Wangchuk T."/>
            <person name="Wangdi T."/>
            <person name="Weiand M."/>
            <person name="Wilkinson J."/>
            <person name="Wilson A."/>
            <person name="Yadav S."/>
            <person name="Young G."/>
            <person name="Yu Q."/>
            <person name="Zembek L."/>
            <person name="Zhong D."/>
            <person name="Zimmer A."/>
            <person name="Zwirko Z."/>
            <person name="Jaffe D.B."/>
            <person name="Alvarez P."/>
            <person name="Brockman W."/>
            <person name="Butler J."/>
            <person name="Chin C."/>
            <person name="Gnerre S."/>
            <person name="Grabherr M."/>
            <person name="Kleber M."/>
            <person name="Mauceli E."/>
            <person name="MacCallum I."/>
        </authorList>
    </citation>
    <scope>NUCLEOTIDE SEQUENCE [LARGE SCALE GENOMIC DNA]</scope>
    <source>
        <strain evidence="3">Tucson 15287-2541.00</strain>
    </source>
</reference>
<name>B4JWP3_DROGR</name>
<evidence type="ECO:0000313" key="3">
    <source>
        <dbReference type="Proteomes" id="UP000001070"/>
    </source>
</evidence>
<dbReference type="KEGG" id="dgr:6568653"/>
<organism evidence="3">
    <name type="scientific">Drosophila grimshawi</name>
    <name type="common">Hawaiian fruit fly</name>
    <name type="synonym">Idiomyia grimshawi</name>
    <dbReference type="NCBI Taxonomy" id="7222"/>
    <lineage>
        <taxon>Eukaryota</taxon>
        <taxon>Metazoa</taxon>
        <taxon>Ecdysozoa</taxon>
        <taxon>Arthropoda</taxon>
        <taxon>Hexapoda</taxon>
        <taxon>Insecta</taxon>
        <taxon>Pterygota</taxon>
        <taxon>Neoptera</taxon>
        <taxon>Endopterygota</taxon>
        <taxon>Diptera</taxon>
        <taxon>Brachycera</taxon>
        <taxon>Muscomorpha</taxon>
        <taxon>Ephydroidea</taxon>
        <taxon>Drosophilidae</taxon>
        <taxon>Drosophila</taxon>
        <taxon>Hawaiian Drosophila</taxon>
    </lineage>
</organism>
<dbReference type="SUPFAM" id="SSF56496">
    <property type="entry name" value="Fibrinogen C-terminal domain-like"/>
    <property type="match status" value="1"/>
</dbReference>
<proteinExistence type="predicted"/>
<dbReference type="PhylomeDB" id="B4JWP3"/>
<protein>
    <submittedName>
        <fullName evidence="2">GH22702</fullName>
    </submittedName>
</protein>
<feature type="domain" description="Fibrinogen C-terminal" evidence="1">
    <location>
        <begin position="102"/>
        <end position="163"/>
    </location>
</feature>
<gene>
    <name evidence="2" type="primary">Dgri\GH22702</name>
    <name evidence="2" type="ORF">Dgri_GH22702</name>
</gene>
<dbReference type="InterPro" id="IPR036056">
    <property type="entry name" value="Fibrinogen-like_C"/>
</dbReference>
<dbReference type="InParanoid" id="B4JWP3"/>
<dbReference type="PANTHER" id="PTHR19143:SF327">
    <property type="entry name" value="FI21813P1-RELATED"/>
    <property type="match status" value="1"/>
</dbReference>
<dbReference type="Gene3D" id="3.90.215.10">
    <property type="entry name" value="Gamma Fibrinogen, chain A, domain 1"/>
    <property type="match status" value="1"/>
</dbReference>
<dbReference type="eggNOG" id="KOG2579">
    <property type="taxonomic scope" value="Eukaryota"/>
</dbReference>